<dbReference type="PANTHER" id="PTHR15889:SF2">
    <property type="entry name" value="LARGE RIBOSOMAL SUBUNIT PROTEIN ML37"/>
    <property type="match status" value="1"/>
</dbReference>
<accession>A0AAV8Y611</accession>
<evidence type="ECO:0008006" key="3">
    <source>
        <dbReference type="Google" id="ProtNLM"/>
    </source>
</evidence>
<sequence>MRKTSVLLRQHIGWYFMKHWRIQGQRKPLETGAERSIKEKGFPVYKPEDILREKKCSKVEVVGHKNKPIPLNETHPNWHNQPLLSYKDNNVLLEGLKQAKILTKSIELKGDQKILFLDHMFLMLNKKKLPKIKDPERPAWNFPRSYGVSPTRVRKLIISRLLQLIESTCTNQELVKERYVFNDLFFSFPFERNGDLLQFQISGDTVITSSNPLPPITNVSTESLELPVIDPIKPTITLNKENIYEIKTIYPIKSLTNKTHPHTIFMHYDKEEVKNLFEEEVTESQIFGRSLLKSFTVGASYARQIYGDDVKLLPKPVSIQCIQSDGRFYHFGILQLNTLDLEESITKNIWFQTPMLNLFDKCCYKLGKPVLEGYNSEVIKYLYAFYNNV</sequence>
<organism evidence="1 2">
    <name type="scientific">Rhamnusium bicolor</name>
    <dbReference type="NCBI Taxonomy" id="1586634"/>
    <lineage>
        <taxon>Eukaryota</taxon>
        <taxon>Metazoa</taxon>
        <taxon>Ecdysozoa</taxon>
        <taxon>Arthropoda</taxon>
        <taxon>Hexapoda</taxon>
        <taxon>Insecta</taxon>
        <taxon>Pterygota</taxon>
        <taxon>Neoptera</taxon>
        <taxon>Endopterygota</taxon>
        <taxon>Coleoptera</taxon>
        <taxon>Polyphaga</taxon>
        <taxon>Cucujiformia</taxon>
        <taxon>Chrysomeloidea</taxon>
        <taxon>Cerambycidae</taxon>
        <taxon>Lepturinae</taxon>
        <taxon>Rhagiini</taxon>
        <taxon>Rhamnusium</taxon>
    </lineage>
</organism>
<reference evidence="1" key="1">
    <citation type="journal article" date="2023" name="Insect Mol. Biol.">
        <title>Genome sequencing provides insights into the evolution of gene families encoding plant cell wall-degrading enzymes in longhorned beetles.</title>
        <authorList>
            <person name="Shin N.R."/>
            <person name="Okamura Y."/>
            <person name="Kirsch R."/>
            <person name="Pauchet Y."/>
        </authorList>
    </citation>
    <scope>NUCLEOTIDE SEQUENCE</scope>
    <source>
        <strain evidence="1">RBIC_L_NR</strain>
    </source>
</reference>
<comment type="caution">
    <text evidence="1">The sequence shown here is derived from an EMBL/GenBank/DDBJ whole genome shotgun (WGS) entry which is preliminary data.</text>
</comment>
<dbReference type="InterPro" id="IPR052482">
    <property type="entry name" value="mtLSU_mL37"/>
</dbReference>
<gene>
    <name evidence="1" type="ORF">NQ314_008900</name>
</gene>
<name>A0AAV8Y611_9CUCU</name>
<dbReference type="GO" id="GO:0005739">
    <property type="term" value="C:mitochondrion"/>
    <property type="evidence" value="ECO:0007669"/>
    <property type="project" value="TreeGrafter"/>
</dbReference>
<protein>
    <recommendedName>
        <fullName evidence="3">39S ribosomal protein L37, mitochondrial</fullName>
    </recommendedName>
</protein>
<dbReference type="EMBL" id="JANEYF010002442">
    <property type="protein sequence ID" value="KAJ8946418.1"/>
    <property type="molecule type" value="Genomic_DNA"/>
</dbReference>
<dbReference type="PANTHER" id="PTHR15889">
    <property type="entry name" value="MITOCHONDRIAL RIBOSOMAL PROTEIN L37"/>
    <property type="match status" value="1"/>
</dbReference>
<proteinExistence type="predicted"/>
<evidence type="ECO:0000313" key="2">
    <source>
        <dbReference type="Proteomes" id="UP001162156"/>
    </source>
</evidence>
<dbReference type="AlphaFoldDB" id="A0AAV8Y611"/>
<evidence type="ECO:0000313" key="1">
    <source>
        <dbReference type="EMBL" id="KAJ8946418.1"/>
    </source>
</evidence>
<keyword evidence="2" id="KW-1185">Reference proteome</keyword>
<dbReference type="Proteomes" id="UP001162156">
    <property type="component" value="Unassembled WGS sequence"/>
</dbReference>